<name>A0AA36DS00_CYLNA</name>
<evidence type="ECO:0000256" key="1">
    <source>
        <dbReference type="ARBA" id="ARBA00006270"/>
    </source>
</evidence>
<dbReference type="NCBIfam" id="TIGR00231">
    <property type="entry name" value="small_GTP"/>
    <property type="match status" value="1"/>
</dbReference>
<evidence type="ECO:0000256" key="9">
    <source>
        <dbReference type="ARBA" id="ARBA00039508"/>
    </source>
</evidence>
<dbReference type="PROSITE" id="PS51419">
    <property type="entry name" value="RAB"/>
    <property type="match status" value="1"/>
</dbReference>
<dbReference type="EMBL" id="CATQJL010000001">
    <property type="protein sequence ID" value="CAJ0591613.1"/>
    <property type="molecule type" value="Genomic_DNA"/>
</dbReference>
<dbReference type="Gene3D" id="3.40.50.300">
    <property type="entry name" value="P-loop containing nucleotide triphosphate hydrolases"/>
    <property type="match status" value="1"/>
</dbReference>
<dbReference type="Proteomes" id="UP001176961">
    <property type="component" value="Unassembled WGS sequence"/>
</dbReference>
<dbReference type="InterPro" id="IPR050209">
    <property type="entry name" value="Rab_GTPases_membrane_traffic"/>
</dbReference>
<dbReference type="SMART" id="SM00175">
    <property type="entry name" value="RAB"/>
    <property type="match status" value="1"/>
</dbReference>
<evidence type="ECO:0000256" key="2">
    <source>
        <dbReference type="ARBA" id="ARBA00022741"/>
    </source>
</evidence>
<keyword evidence="2" id="KW-0547">Nucleotide-binding</keyword>
<accession>A0AA36DS00</accession>
<comment type="function">
    <text evidence="10">The small GTPases Rab are key regulators of intracellular membrane trafficking, from the formation of transport vesicles to their fusion with membranes. Rabs cycle between an inactive GDP-bound form and an active GTP-bound form that is able to recruit to membranes different set of downstream effectors directly responsible for vesicle formation, movement, tethering and fusion. RAB25 regulates epithelial cell differentiation, proliferation and survival, thereby playing key roles in tumorigenesis. Promotes invasive migration of cells in which it functions to localize and maintain integrin alpha-V/beta-1 at the tips of extending pseudopodia. Involved in the regulation of epithelial morphogenesis through the control of CLDN4 expression and localization at tight junctions. May selectively regulate the apical recycling pathway. Together with MYO5B regulates transcytosis.</text>
</comment>
<dbReference type="AlphaFoldDB" id="A0AA36DS00"/>
<keyword evidence="3" id="KW-0342">GTP-binding</keyword>
<dbReference type="PRINTS" id="PR00449">
    <property type="entry name" value="RASTRNSFRMNG"/>
</dbReference>
<evidence type="ECO:0000256" key="7">
    <source>
        <dbReference type="ARBA" id="ARBA00037836"/>
    </source>
</evidence>
<dbReference type="InterPro" id="IPR027417">
    <property type="entry name" value="P-loop_NTPase"/>
</dbReference>
<keyword evidence="4" id="KW-0472">Membrane</keyword>
<comment type="subunit">
    <text evidence="11">Interacts (GTP-bound form) with RAB11FIP1, RAB11FIP2, RAB11FIP3 and RAB11FIP4. Interacts (via the hypervariable C-terminal region) with ITGB1 (via the cytoplasmic region); the interaction is GTP-dependent. Interacts with ITGAV. Associates with the integrin alpha-V/beta-1 heterodimer. Interacts with VPS33B.</text>
</comment>
<evidence type="ECO:0000313" key="13">
    <source>
        <dbReference type="Proteomes" id="UP001176961"/>
    </source>
</evidence>
<dbReference type="Pfam" id="PF00071">
    <property type="entry name" value="Ras"/>
    <property type="match status" value="1"/>
</dbReference>
<dbReference type="PANTHER" id="PTHR47979">
    <property type="entry name" value="DRAB11-RELATED"/>
    <property type="match status" value="1"/>
</dbReference>
<organism evidence="12 13">
    <name type="scientific">Cylicocyclus nassatus</name>
    <name type="common">Nematode worm</name>
    <dbReference type="NCBI Taxonomy" id="53992"/>
    <lineage>
        <taxon>Eukaryota</taxon>
        <taxon>Metazoa</taxon>
        <taxon>Ecdysozoa</taxon>
        <taxon>Nematoda</taxon>
        <taxon>Chromadorea</taxon>
        <taxon>Rhabditida</taxon>
        <taxon>Rhabditina</taxon>
        <taxon>Rhabditomorpha</taxon>
        <taxon>Strongyloidea</taxon>
        <taxon>Strongylidae</taxon>
        <taxon>Cylicocyclus</taxon>
    </lineage>
</organism>
<keyword evidence="6" id="KW-0636">Prenylation</keyword>
<dbReference type="PROSITE" id="PS51421">
    <property type="entry name" value="RAS"/>
    <property type="match status" value="1"/>
</dbReference>
<protein>
    <recommendedName>
        <fullName evidence="9">Ras-related protein Rab-25</fullName>
    </recommendedName>
</protein>
<evidence type="ECO:0000256" key="10">
    <source>
        <dbReference type="ARBA" id="ARBA00055320"/>
    </source>
</evidence>
<dbReference type="FunFam" id="3.40.50.300:FF:000067">
    <property type="entry name" value="ras-related protein RABA1f"/>
    <property type="match status" value="1"/>
</dbReference>
<proteinExistence type="inferred from homology"/>
<dbReference type="SMART" id="SM00174">
    <property type="entry name" value="RHO"/>
    <property type="match status" value="1"/>
</dbReference>
<evidence type="ECO:0000256" key="5">
    <source>
        <dbReference type="ARBA" id="ARBA00023288"/>
    </source>
</evidence>
<evidence type="ECO:0000256" key="11">
    <source>
        <dbReference type="ARBA" id="ARBA00064728"/>
    </source>
</evidence>
<comment type="similarity">
    <text evidence="1">Belongs to the small GTPase superfamily. Rab family.</text>
</comment>
<dbReference type="GO" id="GO:0031260">
    <property type="term" value="C:pseudopodium membrane"/>
    <property type="evidence" value="ECO:0007669"/>
    <property type="project" value="UniProtKB-SubCell"/>
</dbReference>
<dbReference type="InterPro" id="IPR001806">
    <property type="entry name" value="Small_GTPase"/>
</dbReference>
<reference evidence="12" key="1">
    <citation type="submission" date="2023-07" db="EMBL/GenBank/DDBJ databases">
        <authorList>
            <consortium name="CYATHOMIX"/>
        </authorList>
    </citation>
    <scope>NUCLEOTIDE SEQUENCE</scope>
    <source>
        <strain evidence="12">N/A</strain>
    </source>
</reference>
<dbReference type="GO" id="GO:0012505">
    <property type="term" value="C:endomembrane system"/>
    <property type="evidence" value="ECO:0007669"/>
    <property type="project" value="UniProtKB-SubCell"/>
</dbReference>
<evidence type="ECO:0000256" key="6">
    <source>
        <dbReference type="ARBA" id="ARBA00023289"/>
    </source>
</evidence>
<dbReference type="GO" id="GO:0005525">
    <property type="term" value="F:GTP binding"/>
    <property type="evidence" value="ECO:0007669"/>
    <property type="project" value="UniProtKB-KW"/>
</dbReference>
<evidence type="ECO:0000313" key="12">
    <source>
        <dbReference type="EMBL" id="CAJ0591613.1"/>
    </source>
</evidence>
<evidence type="ECO:0000256" key="4">
    <source>
        <dbReference type="ARBA" id="ARBA00023136"/>
    </source>
</evidence>
<dbReference type="InterPro" id="IPR005225">
    <property type="entry name" value="Small_GTP-bd"/>
</dbReference>
<keyword evidence="5" id="KW-0449">Lipoprotein</keyword>
<comment type="subcellular location">
    <subcellularLocation>
        <location evidence="7">Cell projection</location>
        <location evidence="7">Pseudopodium membrane</location>
    </subcellularLocation>
    <subcellularLocation>
        <location evidence="8">Endomembrane system</location>
        <topology evidence="8">Lipid-anchor</topology>
    </subcellularLocation>
</comment>
<dbReference type="SUPFAM" id="SSF52540">
    <property type="entry name" value="P-loop containing nucleoside triphosphate hydrolases"/>
    <property type="match status" value="1"/>
</dbReference>
<dbReference type="SMART" id="SM00173">
    <property type="entry name" value="RAS"/>
    <property type="match status" value="1"/>
</dbReference>
<keyword evidence="13" id="KW-1185">Reference proteome</keyword>
<comment type="caution">
    <text evidence="12">The sequence shown here is derived from an EMBL/GenBank/DDBJ whole genome shotgun (WGS) entry which is preliminary data.</text>
</comment>
<evidence type="ECO:0000256" key="3">
    <source>
        <dbReference type="ARBA" id="ARBA00023134"/>
    </source>
</evidence>
<sequence>MTDKKYDYFYKVILIGDSGVGKSNLLSRFTSNSFSIDSKSTIAVEFLTKQVTIDDKLAAVQIWDTAGQERFRAIISSFYRGAHGALLVYDITKPWTFESCKHWLQDLREKSENVSVILVGNKSDLKGLRRVPEDAAKKFAEENNLTFIETSAMDCSNVKEAFMQLLEGIHRAEKENNFDFQKKLLSVWVKDQGR</sequence>
<dbReference type="GO" id="GO:0003924">
    <property type="term" value="F:GTPase activity"/>
    <property type="evidence" value="ECO:0007669"/>
    <property type="project" value="InterPro"/>
</dbReference>
<evidence type="ECO:0000256" key="8">
    <source>
        <dbReference type="ARBA" id="ARBA00037868"/>
    </source>
</evidence>
<dbReference type="SMART" id="SM00176">
    <property type="entry name" value="RAN"/>
    <property type="match status" value="1"/>
</dbReference>
<gene>
    <name evidence="12" type="ORF">CYNAS_LOCUS3596</name>
</gene>